<organism evidence="2 3">
    <name type="scientific">Pseudoflavonifractor capillosus ATCC 29799</name>
    <dbReference type="NCBI Taxonomy" id="411467"/>
    <lineage>
        <taxon>Bacteria</taxon>
        <taxon>Bacillati</taxon>
        <taxon>Bacillota</taxon>
        <taxon>Clostridia</taxon>
        <taxon>Eubacteriales</taxon>
        <taxon>Oscillospiraceae</taxon>
        <taxon>Pseudoflavonifractor</taxon>
    </lineage>
</organism>
<dbReference type="STRING" id="411467.BACCAP_01239"/>
<gene>
    <name evidence="2" type="ORF">BACCAP_01239</name>
</gene>
<dbReference type="PROSITE" id="PS50987">
    <property type="entry name" value="HTH_ARSR_2"/>
    <property type="match status" value="1"/>
</dbReference>
<proteinExistence type="predicted"/>
<dbReference type="InterPro" id="IPR011991">
    <property type="entry name" value="ArsR-like_HTH"/>
</dbReference>
<reference evidence="2 3" key="1">
    <citation type="submission" date="2007-04" db="EMBL/GenBank/DDBJ databases">
        <authorList>
            <person name="Fulton L."/>
            <person name="Clifton S."/>
            <person name="Fulton B."/>
            <person name="Xu J."/>
            <person name="Minx P."/>
            <person name="Pepin K.H."/>
            <person name="Johnson M."/>
            <person name="Thiruvilangam P."/>
            <person name="Bhonagiri V."/>
            <person name="Nash W.E."/>
            <person name="Mardis E.R."/>
            <person name="Wilson R.K."/>
        </authorList>
    </citation>
    <scope>NUCLEOTIDE SEQUENCE [LARGE SCALE GENOMIC DNA]</scope>
    <source>
        <strain evidence="2 3">ATCC 29799</strain>
    </source>
</reference>
<name>A6NSR0_9FIRM</name>
<comment type="caution">
    <text evidence="2">The sequence shown here is derived from an EMBL/GenBank/DDBJ whole genome shotgun (WGS) entry which is preliminary data.</text>
</comment>
<evidence type="ECO:0000313" key="3">
    <source>
        <dbReference type="Proteomes" id="UP000003639"/>
    </source>
</evidence>
<dbReference type="AlphaFoldDB" id="A6NSR0"/>
<dbReference type="EMBL" id="AAXG02000009">
    <property type="protein sequence ID" value="EDN00887.1"/>
    <property type="molecule type" value="Genomic_DNA"/>
</dbReference>
<dbReference type="SUPFAM" id="SSF46785">
    <property type="entry name" value="Winged helix' DNA-binding domain"/>
    <property type="match status" value="1"/>
</dbReference>
<dbReference type="InterPro" id="IPR036390">
    <property type="entry name" value="WH_DNA-bd_sf"/>
</dbReference>
<protein>
    <recommendedName>
        <fullName evidence="1">HTH arsR-type domain-containing protein</fullName>
    </recommendedName>
</protein>
<dbReference type="InterPro" id="IPR001845">
    <property type="entry name" value="HTH_ArsR_DNA-bd_dom"/>
</dbReference>
<feature type="domain" description="HTH arsR-type" evidence="1">
    <location>
        <begin position="1"/>
        <end position="54"/>
    </location>
</feature>
<dbReference type="Gene3D" id="1.10.10.10">
    <property type="entry name" value="Winged helix-like DNA-binding domain superfamily/Winged helix DNA-binding domain"/>
    <property type="match status" value="1"/>
</dbReference>
<dbReference type="InterPro" id="IPR036388">
    <property type="entry name" value="WH-like_DNA-bd_sf"/>
</dbReference>
<evidence type="ECO:0000259" key="1">
    <source>
        <dbReference type="PROSITE" id="PS50987"/>
    </source>
</evidence>
<dbReference type="eggNOG" id="COG0640">
    <property type="taxonomic scope" value="Bacteria"/>
</dbReference>
<dbReference type="Proteomes" id="UP000003639">
    <property type="component" value="Unassembled WGS sequence"/>
</dbReference>
<sequence>MDLSEAAISQHLKILRDTELVIGEKNGYFMHYSVNRQLLKDTAKELESWAAIPCDTCCPEHGACMIKEAEHCHLAGRTNTGRTDT</sequence>
<evidence type="ECO:0000313" key="2">
    <source>
        <dbReference type="EMBL" id="EDN00887.1"/>
    </source>
</evidence>
<dbReference type="CDD" id="cd00090">
    <property type="entry name" value="HTH_ARSR"/>
    <property type="match status" value="1"/>
</dbReference>
<dbReference type="GO" id="GO:0003700">
    <property type="term" value="F:DNA-binding transcription factor activity"/>
    <property type="evidence" value="ECO:0007669"/>
    <property type="project" value="InterPro"/>
</dbReference>
<accession>A6NSR0</accession>
<reference evidence="2 3" key="2">
    <citation type="submission" date="2007-06" db="EMBL/GenBank/DDBJ databases">
        <title>Draft genome sequence of Pseudoflavonifractor capillosus ATCC 29799.</title>
        <authorList>
            <person name="Sudarsanam P."/>
            <person name="Ley R."/>
            <person name="Guruge J."/>
            <person name="Turnbaugh P.J."/>
            <person name="Mahowald M."/>
            <person name="Liep D."/>
            <person name="Gordon J."/>
        </authorList>
    </citation>
    <scope>NUCLEOTIDE SEQUENCE [LARGE SCALE GENOMIC DNA]</scope>
    <source>
        <strain evidence="2 3">ATCC 29799</strain>
    </source>
</reference>
<keyword evidence="3" id="KW-1185">Reference proteome</keyword>